<comment type="caution">
    <text evidence="1">The sequence shown here is derived from an EMBL/GenBank/DDBJ whole genome shotgun (WGS) entry which is preliminary data.</text>
</comment>
<sequence>MLDNLLIRKLTNLGGQSQLKYLAQCYSRLLDEKTQTDNGNIVSLKAEAIQNNCERIKTVIANHTFLFVKNPELYKQKEGPLEFLAIMQQNDPYAKVDQQYIQLFVDRCMNEMREQNSYILQNIFLPIFYRIKETIEGSQFPQYPDDSVRVLVLLTQNPILMSLV</sequence>
<dbReference type="Proteomes" id="UP000324800">
    <property type="component" value="Unassembled WGS sequence"/>
</dbReference>
<gene>
    <name evidence="1" type="ORF">EZS28_012434</name>
</gene>
<evidence type="ECO:0000313" key="2">
    <source>
        <dbReference type="Proteomes" id="UP000324800"/>
    </source>
</evidence>
<dbReference type="EMBL" id="SNRW01002679">
    <property type="protein sequence ID" value="KAA6392040.1"/>
    <property type="molecule type" value="Genomic_DNA"/>
</dbReference>
<evidence type="ECO:0000313" key="1">
    <source>
        <dbReference type="EMBL" id="KAA6392040.1"/>
    </source>
</evidence>
<protein>
    <submittedName>
        <fullName evidence="1">Uncharacterized protein</fullName>
    </submittedName>
</protein>
<proteinExistence type="predicted"/>
<reference evidence="1 2" key="1">
    <citation type="submission" date="2019-03" db="EMBL/GenBank/DDBJ databases">
        <title>Single cell metagenomics reveals metabolic interactions within the superorganism composed of flagellate Streblomastix strix and complex community of Bacteroidetes bacteria on its surface.</title>
        <authorList>
            <person name="Treitli S.C."/>
            <person name="Kolisko M."/>
            <person name="Husnik F."/>
            <person name="Keeling P."/>
            <person name="Hampl V."/>
        </authorList>
    </citation>
    <scope>NUCLEOTIDE SEQUENCE [LARGE SCALE GENOMIC DNA]</scope>
    <source>
        <strain evidence="1">ST1C</strain>
    </source>
</reference>
<accession>A0A5J4WB60</accession>
<name>A0A5J4WB60_9EUKA</name>
<organism evidence="1 2">
    <name type="scientific">Streblomastix strix</name>
    <dbReference type="NCBI Taxonomy" id="222440"/>
    <lineage>
        <taxon>Eukaryota</taxon>
        <taxon>Metamonada</taxon>
        <taxon>Preaxostyla</taxon>
        <taxon>Oxymonadida</taxon>
        <taxon>Streblomastigidae</taxon>
        <taxon>Streblomastix</taxon>
    </lineage>
</organism>
<dbReference type="AlphaFoldDB" id="A0A5J4WB60"/>